<organism evidence="6 7">
    <name type="scientific">Paenibacillus cineris</name>
    <dbReference type="NCBI Taxonomy" id="237530"/>
    <lineage>
        <taxon>Bacteria</taxon>
        <taxon>Bacillati</taxon>
        <taxon>Bacillota</taxon>
        <taxon>Bacilli</taxon>
        <taxon>Bacillales</taxon>
        <taxon>Paenibacillaceae</taxon>
        <taxon>Paenibacillus</taxon>
    </lineage>
</organism>
<keyword evidence="3" id="KW-0378">Hydrolase</keyword>
<gene>
    <name evidence="6" type="ORF">J21TS7_58420</name>
</gene>
<dbReference type="Gene3D" id="3.20.110.10">
    <property type="entry name" value="Glycoside hydrolase 38, N terminal domain"/>
    <property type="match status" value="1"/>
</dbReference>
<dbReference type="Proteomes" id="UP000676601">
    <property type="component" value="Unassembled WGS sequence"/>
</dbReference>
<dbReference type="Pfam" id="PF01074">
    <property type="entry name" value="Glyco_hydro_38N"/>
    <property type="match status" value="1"/>
</dbReference>
<dbReference type="InterPro" id="IPR037094">
    <property type="entry name" value="Glyco_hydro_38_cen_sf"/>
</dbReference>
<dbReference type="InterPro" id="IPR000602">
    <property type="entry name" value="Glyco_hydro_38_N"/>
</dbReference>
<dbReference type="SUPFAM" id="SSF88713">
    <property type="entry name" value="Glycoside hydrolase/deacetylase"/>
    <property type="match status" value="1"/>
</dbReference>
<dbReference type="CDD" id="cd10814">
    <property type="entry name" value="GH38N_AMII_SpGH38_like"/>
    <property type="match status" value="1"/>
</dbReference>
<dbReference type="Pfam" id="PF17677">
    <property type="entry name" value="Glyco_hydro38C2"/>
    <property type="match status" value="1"/>
</dbReference>
<dbReference type="InterPro" id="IPR041509">
    <property type="entry name" value="GH38_beta-1"/>
</dbReference>
<dbReference type="InterPro" id="IPR041147">
    <property type="entry name" value="GH38_C"/>
</dbReference>
<dbReference type="EMBL" id="BORU01000004">
    <property type="protein sequence ID" value="GIO57524.1"/>
    <property type="molecule type" value="Genomic_DNA"/>
</dbReference>
<comment type="caution">
    <text evidence="6">The sequence shown here is derived from an EMBL/GenBank/DDBJ whole genome shotgun (WGS) entry which is preliminary data.</text>
</comment>
<keyword evidence="7" id="KW-1185">Reference proteome</keyword>
<comment type="similarity">
    <text evidence="1">Belongs to the glycosyl hydrolase 38 family.</text>
</comment>
<dbReference type="PANTHER" id="PTHR46017">
    <property type="entry name" value="ALPHA-MANNOSIDASE 2C1"/>
    <property type="match status" value="1"/>
</dbReference>
<dbReference type="InterPro" id="IPR011682">
    <property type="entry name" value="Glyco_hydro_38_C"/>
</dbReference>
<evidence type="ECO:0000313" key="7">
    <source>
        <dbReference type="Proteomes" id="UP000676601"/>
    </source>
</evidence>
<dbReference type="Gene3D" id="2.60.40.2210">
    <property type="match status" value="1"/>
</dbReference>
<dbReference type="InterPro" id="IPR028995">
    <property type="entry name" value="Glyco_hydro_57/38_cen_sf"/>
</dbReference>
<sequence>MSNKPKRKAHIISHTHWDREWYLPYEKHHVRLIRLMDVLMDTLENDTEYKSFYLDGQTIILEDYLQVRPEQKERLEKYIREGRIFIGPWYILQDAFLTSGEANIRNMQIGHKDARRYGQISKVGYFPDTFGIVGQAPQLMRQSGIDNALFGRGVKPTGFNNTVADSEYESSFSELIWEGPDGSKVLGILFANWYSNGNEIPTDPEEAKAFWDRKLADAEKYASTPELLFMNGCDHQPIQTDLAEALETARKLYPDTEFVHSNFPQYLESVKGHQENELSVVRGELRSQRTDGWGTLVNTASARVYLKQMNQHGQALLEKVAEPLAAYAHLTGQAYPHHLFTYAWKTLMQNHPHDSICGCSVDEVHREMVTRFAKSRDVAESIIYDSKRAVADAVDTSSFAQYGEDALPFVVFNTTGWERTGTVSVELDVQRIYFRDGIPLDEISRRIQALELGERVVLDPSGKPVPFTLEDLGQRFGYDLPDDRFRQPYMARAVRITLQANAVPAHGLRAYALVSGQAAAQHSDNASVSLITGNNVMENSILRVAAEPNGSLTVTDKRNGREYRDLLVYEDTGDIGNEYMYKQPEGEAPLTTRDLQASIRVVEDTPYRATLEIVHDWEVPASADELLQKEQIEVVYYPERKAQRVKETVPMKIRTLVRLEKDGKGVKVEASFNNQAKDHRVRALFPTDIEASRHRVDSMFEIVTRDNQPAIEWQNPSNAQHQQAFVDVSGETAGLAVANLGLNEYEVLRDGRNTIAVTLLRSVGELGDWGWFPTPEAQCLGEHAVQLEIIPHDGSGEESGAYAEAYQFQIPWTSVQTGIHTGDLSAVHAPFAWSGEGVAFSAWTVNEDSGDHMLRWYNMKQQPASLRLEWPQSVSRAYKTTILEETEGASVEQLSESLELEAGPCEIVTIGIER</sequence>
<proteinExistence type="inferred from homology"/>
<dbReference type="PANTHER" id="PTHR46017:SF2">
    <property type="entry name" value="MANNOSYLGLYCERATE HYDROLASE"/>
    <property type="match status" value="1"/>
</dbReference>
<dbReference type="Gene3D" id="2.70.98.30">
    <property type="entry name" value="Golgi alpha-mannosidase II, domain 4"/>
    <property type="match status" value="1"/>
</dbReference>
<protein>
    <submittedName>
        <fullName evidence="6">Alpha-mannosidase</fullName>
    </submittedName>
</protein>
<dbReference type="InterPro" id="IPR011330">
    <property type="entry name" value="Glyco_hydro/deAcase_b/a-brl"/>
</dbReference>
<dbReference type="InterPro" id="IPR011013">
    <property type="entry name" value="Gal_mutarotase_sf_dom"/>
</dbReference>
<dbReference type="Pfam" id="PF09261">
    <property type="entry name" value="Alpha-mann_mid"/>
    <property type="match status" value="1"/>
</dbReference>
<evidence type="ECO:0000256" key="1">
    <source>
        <dbReference type="ARBA" id="ARBA00009792"/>
    </source>
</evidence>
<evidence type="ECO:0000256" key="4">
    <source>
        <dbReference type="ARBA" id="ARBA00023295"/>
    </source>
</evidence>
<evidence type="ECO:0000256" key="2">
    <source>
        <dbReference type="ARBA" id="ARBA00022723"/>
    </source>
</evidence>
<name>A0ABQ4LLY7_9BACL</name>
<keyword evidence="4" id="KW-0326">Glycosidase</keyword>
<dbReference type="SUPFAM" id="SSF88688">
    <property type="entry name" value="Families 57/38 glycoside transferase middle domain"/>
    <property type="match status" value="1"/>
</dbReference>
<dbReference type="Gene3D" id="1.20.1270.50">
    <property type="entry name" value="Glycoside hydrolase family 38, central domain"/>
    <property type="match status" value="1"/>
</dbReference>
<evidence type="ECO:0000313" key="6">
    <source>
        <dbReference type="EMBL" id="GIO57524.1"/>
    </source>
</evidence>
<dbReference type="RefSeq" id="WP_212985747.1">
    <property type="nucleotide sequence ID" value="NZ_BORU01000004.1"/>
</dbReference>
<dbReference type="SMART" id="SM00872">
    <property type="entry name" value="Alpha-mann_mid"/>
    <property type="match status" value="1"/>
</dbReference>
<dbReference type="Pfam" id="PF07748">
    <property type="entry name" value="Glyco_hydro_38C"/>
    <property type="match status" value="1"/>
</dbReference>
<dbReference type="SUPFAM" id="SSF74650">
    <property type="entry name" value="Galactose mutarotase-like"/>
    <property type="match status" value="1"/>
</dbReference>
<keyword evidence="2" id="KW-0479">Metal-binding</keyword>
<dbReference type="InterPro" id="IPR027291">
    <property type="entry name" value="Glyco_hydro_38_N_sf"/>
</dbReference>
<dbReference type="Pfam" id="PF18438">
    <property type="entry name" value="Glyco_hydro_38"/>
    <property type="match status" value="1"/>
</dbReference>
<dbReference type="InterPro" id="IPR015341">
    <property type="entry name" value="Glyco_hydro_38_cen"/>
</dbReference>
<evidence type="ECO:0000259" key="5">
    <source>
        <dbReference type="SMART" id="SM00872"/>
    </source>
</evidence>
<reference evidence="6 7" key="1">
    <citation type="submission" date="2021-03" db="EMBL/GenBank/DDBJ databases">
        <title>Antimicrobial resistance genes in bacteria isolated from Japanese honey, and their potential for conferring macrolide and lincosamide resistance in the American foulbrood pathogen Paenibacillus larvae.</title>
        <authorList>
            <person name="Okamoto M."/>
            <person name="Kumagai M."/>
            <person name="Kanamori H."/>
            <person name="Takamatsu D."/>
        </authorList>
    </citation>
    <scope>NUCLEOTIDE SEQUENCE [LARGE SCALE GENOMIC DNA]</scope>
    <source>
        <strain evidence="6 7">J21TS7</strain>
    </source>
</reference>
<evidence type="ECO:0000256" key="3">
    <source>
        <dbReference type="ARBA" id="ARBA00022801"/>
    </source>
</evidence>
<feature type="domain" description="Glycoside hydrolase family 38 central" evidence="5">
    <location>
        <begin position="299"/>
        <end position="372"/>
    </location>
</feature>
<accession>A0ABQ4LLY7</accession>